<reference evidence="1 2" key="1">
    <citation type="journal article" date="2019" name="Nat. Ecol. Evol.">
        <title>Megaphylogeny resolves global patterns of mushroom evolution.</title>
        <authorList>
            <person name="Varga T."/>
            <person name="Krizsan K."/>
            <person name="Foldi C."/>
            <person name="Dima B."/>
            <person name="Sanchez-Garcia M."/>
            <person name="Sanchez-Ramirez S."/>
            <person name="Szollosi G.J."/>
            <person name="Szarkandi J.G."/>
            <person name="Papp V."/>
            <person name="Albert L."/>
            <person name="Andreopoulos W."/>
            <person name="Angelini C."/>
            <person name="Antonin V."/>
            <person name="Barry K.W."/>
            <person name="Bougher N.L."/>
            <person name="Buchanan P."/>
            <person name="Buyck B."/>
            <person name="Bense V."/>
            <person name="Catcheside P."/>
            <person name="Chovatia M."/>
            <person name="Cooper J."/>
            <person name="Damon W."/>
            <person name="Desjardin D."/>
            <person name="Finy P."/>
            <person name="Geml J."/>
            <person name="Haridas S."/>
            <person name="Hughes K."/>
            <person name="Justo A."/>
            <person name="Karasinski D."/>
            <person name="Kautmanova I."/>
            <person name="Kiss B."/>
            <person name="Kocsube S."/>
            <person name="Kotiranta H."/>
            <person name="LaButti K.M."/>
            <person name="Lechner B.E."/>
            <person name="Liimatainen K."/>
            <person name="Lipzen A."/>
            <person name="Lukacs Z."/>
            <person name="Mihaltcheva S."/>
            <person name="Morgado L.N."/>
            <person name="Niskanen T."/>
            <person name="Noordeloos M.E."/>
            <person name="Ohm R.A."/>
            <person name="Ortiz-Santana B."/>
            <person name="Ovrebo C."/>
            <person name="Racz N."/>
            <person name="Riley R."/>
            <person name="Savchenko A."/>
            <person name="Shiryaev A."/>
            <person name="Soop K."/>
            <person name="Spirin V."/>
            <person name="Szebenyi C."/>
            <person name="Tomsovsky M."/>
            <person name="Tulloss R.E."/>
            <person name="Uehling J."/>
            <person name="Grigoriev I.V."/>
            <person name="Vagvolgyi C."/>
            <person name="Papp T."/>
            <person name="Martin F.M."/>
            <person name="Miettinen O."/>
            <person name="Hibbett D.S."/>
            <person name="Nagy L.G."/>
        </authorList>
    </citation>
    <scope>NUCLEOTIDE SEQUENCE [LARGE SCALE GENOMIC DNA]</scope>
    <source>
        <strain evidence="1 2">CBS 962.96</strain>
    </source>
</reference>
<evidence type="ECO:0000313" key="2">
    <source>
        <dbReference type="Proteomes" id="UP000297245"/>
    </source>
</evidence>
<sequence length="297" mass="33838">MVCRDCSQDDAGTTAMSVHFIPDLDKRLRSPKACSTSDNAQITELIDRAGTELTACQTEIASLHSRIAALTRKYDMMRLRIEKARSLLAPVRKIPNEILVEIFMLLVDARPSFDPPEFVKVCKRWYWLALSNPRLWSISPLYIIRRDEQTLNQVKQWLRLSRTIPLHITIQSDTTAWMSRTSDHEQILQELFAHSTRWKSLCINETIPTGSLVSYLDANQLSTLEYLHIDDPYAPPAGAFSSLWSSCPNVHDLTVVRVPSEALNAFPWNQIKRLAVNQESLTRTFREFSNLGAPDPG</sequence>
<dbReference type="OrthoDB" id="3266451at2759"/>
<dbReference type="InterPro" id="IPR032675">
    <property type="entry name" value="LRR_dom_sf"/>
</dbReference>
<proteinExistence type="predicted"/>
<protein>
    <submittedName>
        <fullName evidence="1">Uncharacterized protein</fullName>
    </submittedName>
</protein>
<dbReference type="Gene3D" id="3.80.10.10">
    <property type="entry name" value="Ribonuclease Inhibitor"/>
    <property type="match status" value="1"/>
</dbReference>
<keyword evidence="2" id="KW-1185">Reference proteome</keyword>
<organism evidence="1 2">
    <name type="scientific">Dendrothele bispora (strain CBS 962.96)</name>
    <dbReference type="NCBI Taxonomy" id="1314807"/>
    <lineage>
        <taxon>Eukaryota</taxon>
        <taxon>Fungi</taxon>
        <taxon>Dikarya</taxon>
        <taxon>Basidiomycota</taxon>
        <taxon>Agaricomycotina</taxon>
        <taxon>Agaricomycetes</taxon>
        <taxon>Agaricomycetidae</taxon>
        <taxon>Agaricales</taxon>
        <taxon>Agaricales incertae sedis</taxon>
        <taxon>Dendrothele</taxon>
    </lineage>
</organism>
<accession>A0A4S8MGQ0</accession>
<evidence type="ECO:0000313" key="1">
    <source>
        <dbReference type="EMBL" id="THV01389.1"/>
    </source>
</evidence>
<dbReference type="Proteomes" id="UP000297245">
    <property type="component" value="Unassembled WGS sequence"/>
</dbReference>
<dbReference type="EMBL" id="ML179090">
    <property type="protein sequence ID" value="THV01389.1"/>
    <property type="molecule type" value="Genomic_DNA"/>
</dbReference>
<gene>
    <name evidence="1" type="ORF">K435DRAFT_853807</name>
</gene>
<dbReference type="AlphaFoldDB" id="A0A4S8MGQ0"/>
<name>A0A4S8MGQ0_DENBC</name>